<dbReference type="InterPro" id="IPR008271">
    <property type="entry name" value="Ser/Thr_kinase_AS"/>
</dbReference>
<dbReference type="Gene3D" id="1.10.510.10">
    <property type="entry name" value="Transferase(Phosphotransferase) domain 1"/>
    <property type="match status" value="1"/>
</dbReference>
<proteinExistence type="predicted"/>
<dbReference type="AlphaFoldDB" id="A0A6C0BNX4"/>
<dbReference type="InterPro" id="IPR000719">
    <property type="entry name" value="Prot_kinase_dom"/>
</dbReference>
<name>A0A6C0BNX4_9ZZZZ</name>
<dbReference type="PROSITE" id="PS50011">
    <property type="entry name" value="PROTEIN_KINASE_DOM"/>
    <property type="match status" value="1"/>
</dbReference>
<dbReference type="SUPFAM" id="SSF56112">
    <property type="entry name" value="Protein kinase-like (PK-like)"/>
    <property type="match status" value="1"/>
</dbReference>
<evidence type="ECO:0000259" key="1">
    <source>
        <dbReference type="PROSITE" id="PS50011"/>
    </source>
</evidence>
<reference evidence="2" key="1">
    <citation type="journal article" date="2020" name="Nature">
        <title>Giant virus diversity and host interactions through global metagenomics.</title>
        <authorList>
            <person name="Schulz F."/>
            <person name="Roux S."/>
            <person name="Paez-Espino D."/>
            <person name="Jungbluth S."/>
            <person name="Walsh D.A."/>
            <person name="Denef V.J."/>
            <person name="McMahon K.D."/>
            <person name="Konstantinidis K.T."/>
            <person name="Eloe-Fadrosh E.A."/>
            <person name="Kyrpides N.C."/>
            <person name="Woyke T."/>
        </authorList>
    </citation>
    <scope>NUCLEOTIDE SEQUENCE</scope>
    <source>
        <strain evidence="2">GVMAG-M-3300017989-17</strain>
    </source>
</reference>
<dbReference type="SMART" id="SM00220">
    <property type="entry name" value="S_TKc"/>
    <property type="match status" value="1"/>
</dbReference>
<dbReference type="GO" id="GO:0004672">
    <property type="term" value="F:protein kinase activity"/>
    <property type="evidence" value="ECO:0007669"/>
    <property type="project" value="InterPro"/>
</dbReference>
<accession>A0A6C0BNX4</accession>
<dbReference type="PANTHER" id="PTHR24345">
    <property type="entry name" value="SERINE/THREONINE-PROTEIN KINASE PLK"/>
    <property type="match status" value="1"/>
</dbReference>
<dbReference type="GO" id="GO:0005634">
    <property type="term" value="C:nucleus"/>
    <property type="evidence" value="ECO:0007669"/>
    <property type="project" value="TreeGrafter"/>
</dbReference>
<evidence type="ECO:0000313" key="2">
    <source>
        <dbReference type="EMBL" id="QHS93471.1"/>
    </source>
</evidence>
<dbReference type="PROSITE" id="PS00108">
    <property type="entry name" value="PROTEIN_KINASE_ST"/>
    <property type="match status" value="1"/>
</dbReference>
<dbReference type="GO" id="GO:0005524">
    <property type="term" value="F:ATP binding"/>
    <property type="evidence" value="ECO:0007669"/>
    <property type="project" value="InterPro"/>
</dbReference>
<protein>
    <recommendedName>
        <fullName evidence="1">Protein kinase domain-containing protein</fullName>
    </recommendedName>
</protein>
<dbReference type="InterPro" id="IPR011009">
    <property type="entry name" value="Kinase-like_dom_sf"/>
</dbReference>
<feature type="domain" description="Protein kinase" evidence="1">
    <location>
        <begin position="1"/>
        <end position="213"/>
    </location>
</feature>
<sequence length="215" mass="24435">MIRSEIDILKNITPHPNIVRFLGTHDYGEFILLFTELCQAITLEDQLELTGRIPERMLVNHLVEISRGLAHLHTSLIIHRDVKPSNIFFNADGNAVIGDFGMATRLSFRDQRRTKCCGTPAYIAPEMVASKSYSFPVDIWALGVMTYYLLVGDIPFFSDTVSDTYACIENGEYQRLSHEYSADIRRVVHTQLLVVDEQSRATAEDLADTFEKMKC</sequence>
<dbReference type="EMBL" id="MN739204">
    <property type="protein sequence ID" value="QHS93471.1"/>
    <property type="molecule type" value="Genomic_DNA"/>
</dbReference>
<dbReference type="Pfam" id="PF00069">
    <property type="entry name" value="Pkinase"/>
    <property type="match status" value="1"/>
</dbReference>
<organism evidence="2">
    <name type="scientific">viral metagenome</name>
    <dbReference type="NCBI Taxonomy" id="1070528"/>
    <lineage>
        <taxon>unclassified sequences</taxon>
        <taxon>metagenomes</taxon>
        <taxon>organismal metagenomes</taxon>
    </lineage>
</organism>